<dbReference type="SMART" id="SM00382">
    <property type="entry name" value="AAA"/>
    <property type="match status" value="2"/>
</dbReference>
<keyword evidence="9 11" id="KW-0472">Membrane</keyword>
<organism evidence="15 16">
    <name type="scientific">Anaeramoeba flamelloides</name>
    <dbReference type="NCBI Taxonomy" id="1746091"/>
    <lineage>
        <taxon>Eukaryota</taxon>
        <taxon>Metamonada</taxon>
        <taxon>Anaeramoebidae</taxon>
        <taxon>Anaeramoeba</taxon>
    </lineage>
</organism>
<evidence type="ECO:0000256" key="3">
    <source>
        <dbReference type="ARBA" id="ARBA00022448"/>
    </source>
</evidence>
<keyword evidence="6" id="KW-0547">Nucleotide-binding</keyword>
<dbReference type="PANTHER" id="PTHR24223">
    <property type="entry name" value="ATP-BINDING CASSETTE SUB-FAMILY C"/>
    <property type="match status" value="1"/>
</dbReference>
<dbReference type="GO" id="GO:0016020">
    <property type="term" value="C:membrane"/>
    <property type="evidence" value="ECO:0007669"/>
    <property type="project" value="InterPro"/>
</dbReference>
<sequence length="1454" mass="165846">MGFFAKLLFFHISHLLKLGSKKPLETSDLLQLPKKEECKKLTKRFNRQYLLAQKKKKGLIWSLNRTFGKAFWPGLIPALLSTTFTLLTPLFLMKILEVIEGTSDDYLKKGVPYVFSFLITVFVQGITNSKVNLISETTSYRIRSVLISAIFQKSLKINRKTLDLSKLKLDKEKGNDKEKEKENGNGKEKTEKVEKEKIESSNDEGKIKRKSERKADKAKKTEKETAKEKEKEKENAEATLGQIVNLMSTDIDKIQFAMKFFLSMIGMIIQIIVSLILLVNYLGWAAVIGLGVLLLNFPMNFFCLNKWFGLHTSIMTKADLRIKRVNEFLQAIKLIKLYAWEKIFKKKVVSIREEELTYVKSLMMWRIVFLMIWICLPLFVTIATYFSYVALGNKLTPVKVFTSLSLFDILRIPLTLVPELMSLVVSGKVSVIRIENFLSFEEIDQESQELQKTRIVDDQKSKEKKITIKLKNASFSWNKTEEELESSSSKTNNNANPNLDNGTDSSNDQTSRTTSGSEALDGKEKGQNNTSNTLSDITLEILPHHLTIIVGPVGSGKSSLLSAILGEIPKTKGKMQVKGTIAYSSQESWIRNSTLRKNILWQNEYNVRRYNKIKNICGLEHDLEMLPAGDLTEIGEKGVNLSGGQKARVSLARAVYSDRDILLLDDPLSAIDVHVGKHIFHKCIKGELLQNKTIILVTHQLQYLPFADQLIIIDSGKVIAKGTYHELKNQDFDFTKYLTSQSKNNQKKKKKNMKKNIKNNNNKNKNKNKNKKKNIKNKNIKKNKDGDDNKMKDNGGDEKTISKEKNDMLWVNLNENEKYFQEEIKVITQNETASKSNHTSQNKGKLINFEEREIGKVKMDHYKFYIKAAGKYIALFGFLVIVLSMLMGTAINFWLAIWTDGTIIKNKSNEYYITWYFIFGIISVIVTFIQGYCSAVGSVNASRNIHNNLFDRISTSPMKFFEITPIGRMLNRFNKDIACVDTELNDGLFSVVASTLIVFGILITIAIVTPIFLLPTIAIVYIYYKIINYFRQTSREIKRLQSIARSPVFSNFSETLNGLQTIRAFNNQEWMVRENEGIVNRLIEIEHSKILTECWLEIRLQFCGAIVIFFASLFALLARNTISAALAALSIQRAMSVIFLSNWMVQEIADLERKMNSIERIRDYTELAKEAPYKIPKSKPPKAWPKRGKIEFQNLKMKYRPELEPVLKNISLTIEPTEKIGVIGRTGSGKSSLMMCLFRIVEYYKGKILIDGVDIAKMGLYDLRSKLGIIPQDPILFEGTIRSNLDPYSDSESHRDLGKRKSDLELWEALHCAQLKKKVQSLKGQLDFQITEGGDNFSVGEKQLFCLARAVLKNAQILILDEATANVDSKTDNIIQQTIRTKFKMCTVITIAHRLNTVMDSDKILALENGKVKEFDNPKKLLKNPKGLLYRLVEETGNENSQYLRNIAFGAIKI</sequence>
<evidence type="ECO:0000256" key="11">
    <source>
        <dbReference type="SAM" id="Phobius"/>
    </source>
</evidence>
<dbReference type="InterPro" id="IPR044746">
    <property type="entry name" value="ABCC_6TM_D1"/>
</dbReference>
<feature type="chain" id="PRO_5043664325" evidence="12">
    <location>
        <begin position="16"/>
        <end position="1454"/>
    </location>
</feature>
<dbReference type="CDD" id="cd03250">
    <property type="entry name" value="ABCC_MRP_domain1"/>
    <property type="match status" value="1"/>
</dbReference>
<dbReference type="FunFam" id="3.40.50.300:FF:000997">
    <property type="entry name" value="Multidrug resistance-associated protein 1"/>
    <property type="match status" value="1"/>
</dbReference>
<keyword evidence="12" id="KW-0732">Signal</keyword>
<evidence type="ECO:0000313" key="16">
    <source>
        <dbReference type="Proteomes" id="UP001146793"/>
    </source>
</evidence>
<evidence type="ECO:0000256" key="8">
    <source>
        <dbReference type="ARBA" id="ARBA00022989"/>
    </source>
</evidence>
<dbReference type="CDD" id="cd18580">
    <property type="entry name" value="ABC_6TM_ABCC_D2"/>
    <property type="match status" value="1"/>
</dbReference>
<feature type="compositionally biased region" description="Basic and acidic residues" evidence="10">
    <location>
        <begin position="213"/>
        <end position="234"/>
    </location>
</feature>
<feature type="transmembrane region" description="Helical" evidence="11">
    <location>
        <begin position="367"/>
        <end position="391"/>
    </location>
</feature>
<dbReference type="FunFam" id="1.20.1560.10:FF:000013">
    <property type="entry name" value="ABC transporter C family member 2"/>
    <property type="match status" value="1"/>
</dbReference>
<feature type="transmembrane region" description="Helical" evidence="11">
    <location>
        <begin position="872"/>
        <end position="899"/>
    </location>
</feature>
<dbReference type="Proteomes" id="UP001146793">
    <property type="component" value="Unassembled WGS sequence"/>
</dbReference>
<feature type="transmembrane region" description="Helical" evidence="11">
    <location>
        <begin position="113"/>
        <end position="133"/>
    </location>
</feature>
<keyword evidence="7 15" id="KW-0067">ATP-binding</keyword>
<evidence type="ECO:0000256" key="10">
    <source>
        <dbReference type="SAM" id="MobiDB-lite"/>
    </source>
</evidence>
<feature type="domain" description="ABC transporter" evidence="13">
    <location>
        <begin position="1190"/>
        <end position="1434"/>
    </location>
</feature>
<proteinExistence type="inferred from homology"/>
<dbReference type="CDD" id="cd03244">
    <property type="entry name" value="ABCC_MRP_domain2"/>
    <property type="match status" value="1"/>
</dbReference>
<evidence type="ECO:0000256" key="12">
    <source>
        <dbReference type="SAM" id="SignalP"/>
    </source>
</evidence>
<evidence type="ECO:0000256" key="7">
    <source>
        <dbReference type="ARBA" id="ARBA00022840"/>
    </source>
</evidence>
<feature type="compositionally biased region" description="Polar residues" evidence="10">
    <location>
        <begin position="495"/>
        <end position="517"/>
    </location>
</feature>
<accession>A0AAV7Z7W6</accession>
<keyword evidence="8 11" id="KW-1133">Transmembrane helix</keyword>
<feature type="region of interest" description="Disordered" evidence="10">
    <location>
        <begin position="481"/>
        <end position="531"/>
    </location>
</feature>
<dbReference type="InterPro" id="IPR036640">
    <property type="entry name" value="ABC1_TM_sf"/>
</dbReference>
<dbReference type="SUPFAM" id="SSF90123">
    <property type="entry name" value="ABC transporter transmembrane region"/>
    <property type="match status" value="2"/>
</dbReference>
<dbReference type="Gene3D" id="1.20.1560.10">
    <property type="entry name" value="ABC transporter type 1, transmembrane domain"/>
    <property type="match status" value="2"/>
</dbReference>
<dbReference type="SUPFAM" id="SSF52540">
    <property type="entry name" value="P-loop containing nucleoside triphosphate hydrolases"/>
    <property type="match status" value="2"/>
</dbReference>
<feature type="domain" description="ABC transporter" evidence="13">
    <location>
        <begin position="511"/>
        <end position="740"/>
    </location>
</feature>
<dbReference type="GO" id="GO:0005524">
    <property type="term" value="F:ATP binding"/>
    <property type="evidence" value="ECO:0007669"/>
    <property type="project" value="UniProtKB-KW"/>
</dbReference>
<keyword evidence="3" id="KW-0813">Transport</keyword>
<evidence type="ECO:0000256" key="4">
    <source>
        <dbReference type="ARBA" id="ARBA00022692"/>
    </source>
</evidence>
<gene>
    <name evidence="15" type="ORF">M0812_17798</name>
</gene>
<dbReference type="Pfam" id="PF00005">
    <property type="entry name" value="ABC_tran"/>
    <property type="match status" value="2"/>
</dbReference>
<feature type="compositionally biased region" description="Basic and acidic residues" evidence="10">
    <location>
        <begin position="782"/>
        <end position="800"/>
    </location>
</feature>
<dbReference type="PROSITE" id="PS50929">
    <property type="entry name" value="ABC_TM1F"/>
    <property type="match status" value="2"/>
</dbReference>
<dbReference type="InterPro" id="IPR003593">
    <property type="entry name" value="AAA+_ATPase"/>
</dbReference>
<dbReference type="CDD" id="cd18579">
    <property type="entry name" value="ABC_6TM_ABCC_D1"/>
    <property type="match status" value="1"/>
</dbReference>
<evidence type="ECO:0000259" key="13">
    <source>
        <dbReference type="PROSITE" id="PS50893"/>
    </source>
</evidence>
<dbReference type="Pfam" id="PF00664">
    <property type="entry name" value="ABC_membrane"/>
    <property type="match status" value="2"/>
</dbReference>
<feature type="region of interest" description="Disordered" evidence="10">
    <location>
        <begin position="173"/>
        <end position="234"/>
    </location>
</feature>
<dbReference type="PROSITE" id="PS50893">
    <property type="entry name" value="ABC_TRANSPORTER_2"/>
    <property type="match status" value="2"/>
</dbReference>
<dbReference type="GO" id="GO:0140359">
    <property type="term" value="F:ABC-type transporter activity"/>
    <property type="evidence" value="ECO:0007669"/>
    <property type="project" value="InterPro"/>
</dbReference>
<feature type="domain" description="ABC transmembrane type-1" evidence="14">
    <location>
        <begin position="78"/>
        <end position="426"/>
    </location>
</feature>
<feature type="transmembrane region" description="Helical" evidence="11">
    <location>
        <begin position="991"/>
        <end position="1024"/>
    </location>
</feature>
<feature type="domain" description="ABC transmembrane type-1" evidence="14">
    <location>
        <begin position="875"/>
        <end position="1153"/>
    </location>
</feature>
<evidence type="ECO:0000259" key="14">
    <source>
        <dbReference type="PROSITE" id="PS50929"/>
    </source>
</evidence>
<comment type="similarity">
    <text evidence="2">Belongs to the ABC transporter superfamily. ABCC family. Conjugate transporter (TC 3.A.1.208) subfamily.</text>
</comment>
<feature type="transmembrane region" description="Helical" evidence="11">
    <location>
        <begin position="284"/>
        <end position="304"/>
    </location>
</feature>
<feature type="signal peptide" evidence="12">
    <location>
        <begin position="1"/>
        <end position="15"/>
    </location>
</feature>
<evidence type="ECO:0000313" key="15">
    <source>
        <dbReference type="EMBL" id="KAJ3435759.1"/>
    </source>
</evidence>
<feature type="compositionally biased region" description="Basic residues" evidence="10">
    <location>
        <begin position="764"/>
        <end position="781"/>
    </location>
</feature>
<feature type="compositionally biased region" description="Basic and acidic residues" evidence="10">
    <location>
        <begin position="173"/>
        <end position="206"/>
    </location>
</feature>
<feature type="compositionally biased region" description="Basic residues" evidence="10">
    <location>
        <begin position="745"/>
        <end position="757"/>
    </location>
</feature>
<comment type="subcellular location">
    <subcellularLocation>
        <location evidence="1">Endomembrane system</location>
        <topology evidence="1">Multi-pass membrane protein</topology>
    </subcellularLocation>
</comment>
<feature type="transmembrane region" description="Helical" evidence="11">
    <location>
        <begin position="1098"/>
        <end position="1118"/>
    </location>
</feature>
<dbReference type="InterPro" id="IPR027417">
    <property type="entry name" value="P-loop_NTPase"/>
</dbReference>
<dbReference type="GO" id="GO:0016887">
    <property type="term" value="F:ATP hydrolysis activity"/>
    <property type="evidence" value="ECO:0007669"/>
    <property type="project" value="InterPro"/>
</dbReference>
<keyword evidence="4 11" id="KW-0812">Transmembrane</keyword>
<comment type="caution">
    <text evidence="15">The sequence shown here is derived from an EMBL/GenBank/DDBJ whole genome shotgun (WGS) entry which is preliminary data.</text>
</comment>
<evidence type="ECO:0000256" key="5">
    <source>
        <dbReference type="ARBA" id="ARBA00022737"/>
    </source>
</evidence>
<evidence type="ECO:0000256" key="6">
    <source>
        <dbReference type="ARBA" id="ARBA00022741"/>
    </source>
</evidence>
<evidence type="ECO:0000256" key="1">
    <source>
        <dbReference type="ARBA" id="ARBA00004127"/>
    </source>
</evidence>
<feature type="transmembrane region" description="Helical" evidence="11">
    <location>
        <begin position="70"/>
        <end position="93"/>
    </location>
</feature>
<dbReference type="InterPro" id="IPR044726">
    <property type="entry name" value="ABCC_6TM_D2"/>
</dbReference>
<feature type="transmembrane region" description="Helical" evidence="11">
    <location>
        <begin position="256"/>
        <end position="278"/>
    </location>
</feature>
<dbReference type="InterPro" id="IPR050173">
    <property type="entry name" value="ABC_transporter_C-like"/>
</dbReference>
<dbReference type="EMBL" id="JANTQA010000036">
    <property type="protein sequence ID" value="KAJ3435759.1"/>
    <property type="molecule type" value="Genomic_DNA"/>
</dbReference>
<dbReference type="FunFam" id="3.40.50.300:FF:000074">
    <property type="entry name" value="Multidrug resistance-associated protein 5 isoform 1"/>
    <property type="match status" value="1"/>
</dbReference>
<dbReference type="InterPro" id="IPR017871">
    <property type="entry name" value="ABC_transporter-like_CS"/>
</dbReference>
<dbReference type="PANTHER" id="PTHR24223:SF456">
    <property type="entry name" value="MULTIDRUG RESISTANCE-ASSOCIATED PROTEIN LETHAL(2)03659"/>
    <property type="match status" value="1"/>
</dbReference>
<protein>
    <submittedName>
        <fullName evidence="15">Abc transporter atp-binding protein/permease vmr1-related</fullName>
    </submittedName>
</protein>
<feature type="transmembrane region" description="Helical" evidence="11">
    <location>
        <begin position="911"/>
        <end position="932"/>
    </location>
</feature>
<dbReference type="InterPro" id="IPR011527">
    <property type="entry name" value="ABC1_TM_dom"/>
</dbReference>
<evidence type="ECO:0000256" key="9">
    <source>
        <dbReference type="ARBA" id="ARBA00023136"/>
    </source>
</evidence>
<evidence type="ECO:0000256" key="2">
    <source>
        <dbReference type="ARBA" id="ARBA00009726"/>
    </source>
</evidence>
<dbReference type="GO" id="GO:0012505">
    <property type="term" value="C:endomembrane system"/>
    <property type="evidence" value="ECO:0007669"/>
    <property type="project" value="UniProtKB-SubCell"/>
</dbReference>
<feature type="region of interest" description="Disordered" evidence="10">
    <location>
        <begin position="739"/>
        <end position="800"/>
    </location>
</feature>
<dbReference type="Gene3D" id="3.40.50.300">
    <property type="entry name" value="P-loop containing nucleotide triphosphate hydrolases"/>
    <property type="match status" value="2"/>
</dbReference>
<name>A0AAV7Z7W6_9EUKA</name>
<dbReference type="PROSITE" id="PS00211">
    <property type="entry name" value="ABC_TRANSPORTER_1"/>
    <property type="match status" value="2"/>
</dbReference>
<dbReference type="InterPro" id="IPR003439">
    <property type="entry name" value="ABC_transporter-like_ATP-bd"/>
</dbReference>
<reference evidence="15" key="1">
    <citation type="submission" date="2022-08" db="EMBL/GenBank/DDBJ databases">
        <title>Novel sulphate-reducing endosymbionts in the free-living metamonad Anaeramoeba.</title>
        <authorList>
            <person name="Jerlstrom-Hultqvist J."/>
            <person name="Cepicka I."/>
            <person name="Gallot-Lavallee L."/>
            <person name="Salas-Leiva D."/>
            <person name="Curtis B.A."/>
            <person name="Zahonova K."/>
            <person name="Pipaliya S."/>
            <person name="Dacks J."/>
            <person name="Roger A.J."/>
        </authorList>
    </citation>
    <scope>NUCLEOTIDE SEQUENCE</scope>
    <source>
        <strain evidence="15">Busselton2</strain>
    </source>
</reference>
<keyword evidence="5" id="KW-0677">Repeat</keyword>